<evidence type="ECO:0000313" key="3">
    <source>
        <dbReference type="Proteomes" id="UP001492380"/>
    </source>
</evidence>
<dbReference type="EMBL" id="JBBWRZ010000002">
    <property type="protein sequence ID" value="KAK8243490.1"/>
    <property type="molecule type" value="Genomic_DNA"/>
</dbReference>
<accession>A0ABR1YYC1</accession>
<gene>
    <name evidence="2" type="ORF">HDK90DRAFT_462424</name>
</gene>
<feature type="transmembrane region" description="Helical" evidence="1">
    <location>
        <begin position="50"/>
        <end position="68"/>
    </location>
</feature>
<evidence type="ECO:0000313" key="2">
    <source>
        <dbReference type="EMBL" id="KAK8243490.1"/>
    </source>
</evidence>
<protein>
    <submittedName>
        <fullName evidence="2">Uncharacterized protein</fullName>
    </submittedName>
</protein>
<keyword evidence="1" id="KW-0472">Membrane</keyword>
<reference evidence="2 3" key="1">
    <citation type="submission" date="2024-04" db="EMBL/GenBank/DDBJ databases">
        <title>Phyllosticta paracitricarpa is synonymous to the EU quarantine fungus P. citricarpa based on phylogenomic analyses.</title>
        <authorList>
            <consortium name="Lawrence Berkeley National Laboratory"/>
            <person name="Van Ingen-Buijs V.A."/>
            <person name="Van Westerhoven A.C."/>
            <person name="Haridas S."/>
            <person name="Skiadas P."/>
            <person name="Martin F."/>
            <person name="Groenewald J.Z."/>
            <person name="Crous P.W."/>
            <person name="Seidl M.F."/>
        </authorList>
    </citation>
    <scope>NUCLEOTIDE SEQUENCE [LARGE SCALE GENOMIC DNA]</scope>
    <source>
        <strain evidence="2 3">CBS 123374</strain>
    </source>
</reference>
<keyword evidence="1" id="KW-1133">Transmembrane helix</keyword>
<sequence length="206" mass="22145">MGRLGGGRLSVVDGGKLTSVVAREIVEFLALSDGYAETAMVEDEREGGLVGFYTVGLVAAAAAVAIIAKKRDKLNGQAWRRVVVGGGRWEIVELLALSDGYAETAIVEDEREDILALMKRGLMMLAMLAGGGACNDTVAWWRRGLRGKTDALVRCCGKMRPNSSATRGPQRTCPSHWAGISTYSVSREHAEVRSDNNGGTIYLQRT</sequence>
<name>A0ABR1YYC1_9PEZI</name>
<proteinExistence type="predicted"/>
<comment type="caution">
    <text evidence="2">The sequence shown here is derived from an EMBL/GenBank/DDBJ whole genome shotgun (WGS) entry which is preliminary data.</text>
</comment>
<organism evidence="2 3">
    <name type="scientific">Phyllosticta capitalensis</name>
    <dbReference type="NCBI Taxonomy" id="121624"/>
    <lineage>
        <taxon>Eukaryota</taxon>
        <taxon>Fungi</taxon>
        <taxon>Dikarya</taxon>
        <taxon>Ascomycota</taxon>
        <taxon>Pezizomycotina</taxon>
        <taxon>Dothideomycetes</taxon>
        <taxon>Dothideomycetes incertae sedis</taxon>
        <taxon>Botryosphaeriales</taxon>
        <taxon>Phyllostictaceae</taxon>
        <taxon>Phyllosticta</taxon>
    </lineage>
</organism>
<keyword evidence="1" id="KW-0812">Transmembrane</keyword>
<keyword evidence="3" id="KW-1185">Reference proteome</keyword>
<dbReference type="Proteomes" id="UP001492380">
    <property type="component" value="Unassembled WGS sequence"/>
</dbReference>
<evidence type="ECO:0000256" key="1">
    <source>
        <dbReference type="SAM" id="Phobius"/>
    </source>
</evidence>